<feature type="region of interest" description="Disordered" evidence="4">
    <location>
        <begin position="116"/>
        <end position="192"/>
    </location>
</feature>
<feature type="region of interest" description="Disordered" evidence="4">
    <location>
        <begin position="434"/>
        <end position="474"/>
    </location>
</feature>
<dbReference type="PANTHER" id="PTHR14490:SF5">
    <property type="entry name" value="PROTEIN KRI1 HOMOLOG"/>
    <property type="match status" value="1"/>
</dbReference>
<organism evidence="6 7">
    <name type="scientific">Umbra pygmaea</name>
    <name type="common">Eastern mudminnow</name>
    <dbReference type="NCBI Taxonomy" id="75934"/>
    <lineage>
        <taxon>Eukaryota</taxon>
        <taxon>Metazoa</taxon>
        <taxon>Chordata</taxon>
        <taxon>Craniata</taxon>
        <taxon>Vertebrata</taxon>
        <taxon>Euteleostomi</taxon>
        <taxon>Actinopterygii</taxon>
        <taxon>Neopterygii</taxon>
        <taxon>Teleostei</taxon>
        <taxon>Protacanthopterygii</taxon>
        <taxon>Esociformes</taxon>
        <taxon>Umbridae</taxon>
        <taxon>Umbra</taxon>
    </lineage>
</organism>
<feature type="coiled-coil region" evidence="3">
    <location>
        <begin position="305"/>
        <end position="345"/>
    </location>
</feature>
<feature type="region of interest" description="Disordered" evidence="4">
    <location>
        <begin position="713"/>
        <end position="741"/>
    </location>
</feature>
<dbReference type="PANTHER" id="PTHR14490">
    <property type="entry name" value="ZINC FINGER, ZZ TYPE"/>
    <property type="match status" value="1"/>
</dbReference>
<feature type="region of interest" description="Disordered" evidence="4">
    <location>
        <begin position="84"/>
        <end position="104"/>
    </location>
</feature>
<feature type="domain" description="Kri1-like C-terminal" evidence="5">
    <location>
        <begin position="490"/>
        <end position="577"/>
    </location>
</feature>
<comment type="caution">
    <text evidence="6">The sequence shown here is derived from an EMBL/GenBank/DDBJ whole genome shotgun (WGS) entry which is preliminary data.</text>
</comment>
<comment type="similarity">
    <text evidence="1">Belongs to the KRI1 family.</text>
</comment>
<feature type="region of interest" description="Disordered" evidence="4">
    <location>
        <begin position="28"/>
        <end position="54"/>
    </location>
</feature>
<evidence type="ECO:0000259" key="5">
    <source>
        <dbReference type="Pfam" id="PF12936"/>
    </source>
</evidence>
<feature type="compositionally biased region" description="Acidic residues" evidence="4">
    <location>
        <begin position="36"/>
        <end position="51"/>
    </location>
</feature>
<evidence type="ECO:0000256" key="4">
    <source>
        <dbReference type="SAM" id="MobiDB-lite"/>
    </source>
</evidence>
<feature type="region of interest" description="Disordered" evidence="4">
    <location>
        <begin position="647"/>
        <end position="682"/>
    </location>
</feature>
<keyword evidence="7" id="KW-1185">Reference proteome</keyword>
<evidence type="ECO:0000256" key="2">
    <source>
        <dbReference type="ARBA" id="ARBA00017294"/>
    </source>
</evidence>
<dbReference type="Pfam" id="PF05178">
    <property type="entry name" value="Kri1"/>
    <property type="match status" value="1"/>
</dbReference>
<feature type="compositionally biased region" description="Polar residues" evidence="4">
    <location>
        <begin position="651"/>
        <end position="663"/>
    </location>
</feature>
<feature type="compositionally biased region" description="Acidic residues" evidence="4">
    <location>
        <begin position="160"/>
        <end position="173"/>
    </location>
</feature>
<dbReference type="InterPro" id="IPR024626">
    <property type="entry name" value="Kri1-like_C"/>
</dbReference>
<dbReference type="AlphaFoldDB" id="A0ABD0X142"/>
<feature type="compositionally biased region" description="Basic residues" evidence="4">
    <location>
        <begin position="449"/>
        <end position="458"/>
    </location>
</feature>
<keyword evidence="3" id="KW-0175">Coiled coil</keyword>
<name>A0ABD0X142_UMBPY</name>
<reference evidence="6 7" key="1">
    <citation type="submission" date="2024-06" db="EMBL/GenBank/DDBJ databases">
        <authorList>
            <person name="Pan Q."/>
            <person name="Wen M."/>
            <person name="Jouanno E."/>
            <person name="Zahm M."/>
            <person name="Klopp C."/>
            <person name="Cabau C."/>
            <person name="Louis A."/>
            <person name="Berthelot C."/>
            <person name="Parey E."/>
            <person name="Roest Crollius H."/>
            <person name="Montfort J."/>
            <person name="Robinson-Rechavi M."/>
            <person name="Bouchez O."/>
            <person name="Lampietro C."/>
            <person name="Lopez Roques C."/>
            <person name="Donnadieu C."/>
            <person name="Postlethwait J."/>
            <person name="Bobe J."/>
            <person name="Verreycken H."/>
            <person name="Guiguen Y."/>
        </authorList>
    </citation>
    <scope>NUCLEOTIDE SEQUENCE [LARGE SCALE GENOMIC DNA]</scope>
    <source>
        <strain evidence="6">Up_M1</strain>
        <tissue evidence="6">Testis</tissue>
    </source>
</reference>
<feature type="coiled-coil region" evidence="3">
    <location>
        <begin position="555"/>
        <end position="589"/>
    </location>
</feature>
<gene>
    <name evidence="6" type="ORF">UPYG_G00102650</name>
</gene>
<feature type="compositionally biased region" description="Basic and acidic residues" evidence="4">
    <location>
        <begin position="148"/>
        <end position="159"/>
    </location>
</feature>
<evidence type="ECO:0000313" key="6">
    <source>
        <dbReference type="EMBL" id="KAL0993053.1"/>
    </source>
</evidence>
<protein>
    <recommendedName>
        <fullName evidence="2">Protein KRI1 homolog</fullName>
    </recommendedName>
</protein>
<sequence length="741" mass="87742">MAENTEFRINSKFANKYDKYREKEELQRLKDKYGDQTDDSESDEDDESDVELDPKLERDFYRTLSLLKKKDPKIYESGAKFFTEEDESVADIQPSTSKKTEKPMYLKDYERKVILERGGKYDDDEESDEEAVQRRMRDFSPSYIQEQEDLKEGFRKFVQDSDDEDSVKDDEDSQLLKRKTKSQAEKDKEEEDYVNWLKGQAKQAGPEEVQDMQYLRDYWNDPNLDQKECFLRDFVLNKGYIDKDAEDRIPSYDEVVNEEVEDSEEDGEMFLERQEDFERQYNFRFEEPDAQTIKTYPRTIASVRSKDERRKLKREEVRNRKIKEKEQKREQLKQLKNMKRNEILAKLQQLQELTGNEQLAFSHVDLEEDFDPKQHDQIMQKVFGDEYYGEEEGEKPQFESEELEEEHWNWDTWTGEVGDEEQGEAYYQSNCEDPDFIMDADYDPSQPRTSKKKQKKKKKEDAPLMGKKKKKSHFAEVISKEKPVFDPQVKSFEQYLDEYYKLDYEDIIDDIPCRFRYRQVLANDFGLSTEEILGADEKELNRWASLKKTCMFRSEGEEKCDLQNYKNKARNLEKKKQILNSIYSEEEKEQAGKKVGKKRRDRMKNTENGKTSPCQEVAAVVQEIREAGDQADEEDFLVPKSKKIKVEKETVSTTQEITNSGTMKQKLPKKAKQPGSRLISRKGPFKVKVGGWEFSGQRLKAYGLNPKVLHLKQHGRQKRTAKEKARKKAIRAKRVMTRTVS</sequence>
<dbReference type="EMBL" id="JAGEUA010000003">
    <property type="protein sequence ID" value="KAL0993053.1"/>
    <property type="molecule type" value="Genomic_DNA"/>
</dbReference>
<accession>A0ABD0X142</accession>
<evidence type="ECO:0000256" key="3">
    <source>
        <dbReference type="SAM" id="Coils"/>
    </source>
</evidence>
<feature type="region of interest" description="Disordered" evidence="4">
    <location>
        <begin position="589"/>
        <end position="613"/>
    </location>
</feature>
<dbReference type="InterPro" id="IPR018034">
    <property type="entry name" value="Kri1"/>
</dbReference>
<dbReference type="Proteomes" id="UP001557470">
    <property type="component" value="Unassembled WGS sequence"/>
</dbReference>
<dbReference type="Pfam" id="PF12936">
    <property type="entry name" value="Kri1_C"/>
    <property type="match status" value="1"/>
</dbReference>
<evidence type="ECO:0000313" key="7">
    <source>
        <dbReference type="Proteomes" id="UP001557470"/>
    </source>
</evidence>
<evidence type="ECO:0000256" key="1">
    <source>
        <dbReference type="ARBA" id="ARBA00007473"/>
    </source>
</evidence>
<proteinExistence type="inferred from homology"/>